<dbReference type="AlphaFoldDB" id="A0A4Q7VVY6"/>
<dbReference type="EMBL" id="SHKP01000005">
    <property type="protein sequence ID" value="RZU00598.1"/>
    <property type="molecule type" value="Genomic_DNA"/>
</dbReference>
<organism evidence="1 2">
    <name type="scientific">Rivibacter subsaxonicus</name>
    <dbReference type="NCBI Taxonomy" id="457575"/>
    <lineage>
        <taxon>Bacteria</taxon>
        <taxon>Pseudomonadati</taxon>
        <taxon>Pseudomonadota</taxon>
        <taxon>Betaproteobacteria</taxon>
        <taxon>Burkholderiales</taxon>
        <taxon>Rivibacter</taxon>
    </lineage>
</organism>
<accession>A0A4Q7VVY6</accession>
<dbReference type="InterPro" id="IPR025500">
    <property type="entry name" value="DUF4390"/>
</dbReference>
<keyword evidence="2" id="KW-1185">Reference proteome</keyword>
<dbReference type="RefSeq" id="WP_130431046.1">
    <property type="nucleotide sequence ID" value="NZ_SHKP01000005.1"/>
</dbReference>
<evidence type="ECO:0000313" key="1">
    <source>
        <dbReference type="EMBL" id="RZU00598.1"/>
    </source>
</evidence>
<gene>
    <name evidence="1" type="ORF">EV670_1309</name>
</gene>
<dbReference type="Pfam" id="PF14334">
    <property type="entry name" value="DUF4390"/>
    <property type="match status" value="1"/>
</dbReference>
<proteinExistence type="predicted"/>
<dbReference type="Proteomes" id="UP000293671">
    <property type="component" value="Unassembled WGS sequence"/>
</dbReference>
<evidence type="ECO:0000313" key="2">
    <source>
        <dbReference type="Proteomes" id="UP000293671"/>
    </source>
</evidence>
<reference evidence="1 2" key="1">
    <citation type="submission" date="2019-02" db="EMBL/GenBank/DDBJ databases">
        <title>Genomic Encyclopedia of Type Strains, Phase IV (KMG-IV): sequencing the most valuable type-strain genomes for metagenomic binning, comparative biology and taxonomic classification.</title>
        <authorList>
            <person name="Goeker M."/>
        </authorList>
    </citation>
    <scope>NUCLEOTIDE SEQUENCE [LARGE SCALE GENOMIC DNA]</scope>
    <source>
        <strain evidence="1 2">DSM 19570</strain>
    </source>
</reference>
<sequence>MGAGARVVGSQAGSRQAQQARGGVLSRLLGSLAVALLLLLASAHVARAETPELLSFELKRAEEGLLLSYAMRFELSRSVEDALARGVPIYFVAEAEVFRKRWYWRDQRIGSASRTWRLAWQPLTRRYRLSLGSLSQSHDRLDDALAVIQRTSGWKIAEPGALDDGGRQYVEYRFRLDTDQLPRPLQIGLGNQAEWGLSLEHTVAVPAAEN</sequence>
<dbReference type="OrthoDB" id="5298153at2"/>
<protein>
    <submittedName>
        <fullName evidence="1">Uncharacterized protein DUF4390</fullName>
    </submittedName>
</protein>
<comment type="caution">
    <text evidence="1">The sequence shown here is derived from an EMBL/GenBank/DDBJ whole genome shotgun (WGS) entry which is preliminary data.</text>
</comment>
<name>A0A4Q7VVY6_9BURK</name>